<evidence type="ECO:0008006" key="3">
    <source>
        <dbReference type="Google" id="ProtNLM"/>
    </source>
</evidence>
<evidence type="ECO:0000313" key="1">
    <source>
        <dbReference type="EMBL" id="PIZ57922.1"/>
    </source>
</evidence>
<accession>A0A2M7TRG2</accession>
<dbReference type="EMBL" id="PFNX01000082">
    <property type="protein sequence ID" value="PIZ57922.1"/>
    <property type="molecule type" value="Genomic_DNA"/>
</dbReference>
<organism evidence="1 2">
    <name type="scientific">Candidatus Shapirobacteria bacterium CG_4_10_14_0_2_um_filter_40_12</name>
    <dbReference type="NCBI Taxonomy" id="1974871"/>
    <lineage>
        <taxon>Bacteria</taxon>
        <taxon>Candidatus Shapironibacteriota</taxon>
    </lineage>
</organism>
<sequence length="441" mass="49587">MDKKEFIQKQKSDLERSIWTPEMFARYSFELSPDVPVFTAEQKAEIQWINHIIFSASGGYLHGSLKMYKDLKDSEKLRNDPTGRNIWKALNNGISKHELAIQGQFNQLPIFARCDLMSVLSTGKHSPLFQIAEVEGDKTHGMGYYDGFIHKNSLDITGDINGQTFSEAVKMCVGDEVVVLLVGDKELFYLPEMKSLLLPEAISQGLNLVVATEDQLELTQDEEMPIEAGGVKARWMVNIPELNPDGLLVKPEVGKNLYNLYADGSISCLIPPNRFLGNKALMGIVSNGLNDPKLDRWIEGYFKWELGPMRHFFPITIMVTKENVAQVIEILQSQPGDWVIKKTVSSGAKGVSLGDDTAQRTRMMAELSAAPFNYIMQKKVEQSTRSFWHADPTTMDLLYSPMYTRTELYTQFGDPLTVGVTARASKAVHVQHDAIQIPVKY</sequence>
<protein>
    <recommendedName>
        <fullName evidence="3">Circularly permuted ATPgrasp domain-containing protein</fullName>
    </recommendedName>
</protein>
<evidence type="ECO:0000313" key="2">
    <source>
        <dbReference type="Proteomes" id="UP000229336"/>
    </source>
</evidence>
<proteinExistence type="predicted"/>
<comment type="caution">
    <text evidence="1">The sequence shown here is derived from an EMBL/GenBank/DDBJ whole genome shotgun (WGS) entry which is preliminary data.</text>
</comment>
<reference evidence="2" key="1">
    <citation type="submission" date="2017-09" db="EMBL/GenBank/DDBJ databases">
        <title>Depth-based differentiation of microbial function through sediment-hosted aquifers and enrichment of novel symbionts in the deep terrestrial subsurface.</title>
        <authorList>
            <person name="Probst A.J."/>
            <person name="Ladd B."/>
            <person name="Jarett J.K."/>
            <person name="Geller-Mcgrath D.E."/>
            <person name="Sieber C.M.K."/>
            <person name="Emerson J.B."/>
            <person name="Anantharaman K."/>
            <person name="Thomas B.C."/>
            <person name="Malmstrom R."/>
            <person name="Stieglmeier M."/>
            <person name="Klingl A."/>
            <person name="Woyke T."/>
            <person name="Ryan C.M."/>
            <person name="Banfield J.F."/>
        </authorList>
    </citation>
    <scope>NUCLEOTIDE SEQUENCE [LARGE SCALE GENOMIC DNA]</scope>
</reference>
<gene>
    <name evidence="1" type="ORF">COY20_04460</name>
</gene>
<dbReference type="Proteomes" id="UP000229336">
    <property type="component" value="Unassembled WGS sequence"/>
</dbReference>
<name>A0A2M7TRG2_9BACT</name>
<dbReference type="SUPFAM" id="SSF56059">
    <property type="entry name" value="Glutathione synthetase ATP-binding domain-like"/>
    <property type="match status" value="1"/>
</dbReference>
<dbReference type="AlphaFoldDB" id="A0A2M7TRG2"/>